<keyword evidence="2" id="KW-1185">Reference proteome</keyword>
<proteinExistence type="predicted"/>
<evidence type="ECO:0000313" key="1">
    <source>
        <dbReference type="EMBL" id="MBD2505272.1"/>
    </source>
</evidence>
<protein>
    <submittedName>
        <fullName evidence="1">Uncharacterized protein</fullName>
    </submittedName>
</protein>
<reference evidence="1 2" key="1">
    <citation type="journal article" date="2020" name="ISME J.">
        <title>Comparative genomics reveals insights into cyanobacterial evolution and habitat adaptation.</title>
        <authorList>
            <person name="Chen M.Y."/>
            <person name="Teng W.K."/>
            <person name="Zhao L."/>
            <person name="Hu C.X."/>
            <person name="Zhou Y.K."/>
            <person name="Han B.P."/>
            <person name="Song L.R."/>
            <person name="Shu W.S."/>
        </authorList>
    </citation>
    <scope>NUCLEOTIDE SEQUENCE [LARGE SCALE GENOMIC DNA]</scope>
    <source>
        <strain evidence="1 2">FACHB-119</strain>
    </source>
</reference>
<organism evidence="1 2">
    <name type="scientific">Anabaena azotica FACHB-119</name>
    <dbReference type="NCBI Taxonomy" id="947527"/>
    <lineage>
        <taxon>Bacteria</taxon>
        <taxon>Bacillati</taxon>
        <taxon>Cyanobacteriota</taxon>
        <taxon>Cyanophyceae</taxon>
        <taxon>Nostocales</taxon>
        <taxon>Nostocaceae</taxon>
        <taxon>Anabaena</taxon>
        <taxon>Anabaena azotica</taxon>
    </lineage>
</organism>
<dbReference type="EMBL" id="JACJSG010000076">
    <property type="protein sequence ID" value="MBD2505272.1"/>
    <property type="molecule type" value="Genomic_DNA"/>
</dbReference>
<dbReference type="Proteomes" id="UP000661112">
    <property type="component" value="Unassembled WGS sequence"/>
</dbReference>
<sequence length="53" mass="6276">MRKQAHLLFDERSPLTIQNSRIQNSRIQDILPTARYANSWGFKPQLKICYVQT</sequence>
<evidence type="ECO:0000313" key="2">
    <source>
        <dbReference type="Proteomes" id="UP000661112"/>
    </source>
</evidence>
<name>A0ABR8DEB2_9NOST</name>
<dbReference type="RefSeq" id="WP_190479921.1">
    <property type="nucleotide sequence ID" value="NZ_JACJSG010000076.1"/>
</dbReference>
<comment type="caution">
    <text evidence="1">The sequence shown here is derived from an EMBL/GenBank/DDBJ whole genome shotgun (WGS) entry which is preliminary data.</text>
</comment>
<gene>
    <name evidence="1" type="ORF">H6G83_32520</name>
</gene>
<accession>A0ABR8DEB2</accession>